<comment type="caution">
    <text evidence="12">The sequence shown here is derived from an EMBL/GenBank/DDBJ whole genome shotgun (WGS) entry which is preliminary data.</text>
</comment>
<evidence type="ECO:0000256" key="5">
    <source>
        <dbReference type="ARBA" id="ARBA00022679"/>
    </source>
</evidence>
<feature type="domain" description="Polymerase/histidinol phosphatase N-terminal" evidence="11">
    <location>
        <begin position="8"/>
        <end position="75"/>
    </location>
</feature>
<dbReference type="EMBL" id="DVOF01000058">
    <property type="protein sequence ID" value="HIV02312.1"/>
    <property type="molecule type" value="Genomic_DNA"/>
</dbReference>
<dbReference type="InterPro" id="IPR016195">
    <property type="entry name" value="Pol/histidinol_Pase-like"/>
</dbReference>
<dbReference type="InterPro" id="IPR003141">
    <property type="entry name" value="Pol/His_phosphatase_N"/>
</dbReference>
<dbReference type="Gene3D" id="1.10.150.870">
    <property type="match status" value="1"/>
</dbReference>
<reference evidence="12" key="1">
    <citation type="submission" date="2020-10" db="EMBL/GenBank/DDBJ databases">
        <authorList>
            <person name="Gilroy R."/>
        </authorList>
    </citation>
    <scope>NUCLEOTIDE SEQUENCE</scope>
    <source>
        <strain evidence="12">4920</strain>
    </source>
</reference>
<dbReference type="InterPro" id="IPR004013">
    <property type="entry name" value="PHP_dom"/>
</dbReference>
<dbReference type="SMART" id="SM00481">
    <property type="entry name" value="POLIIIAc"/>
    <property type="match status" value="1"/>
</dbReference>
<dbReference type="InterPro" id="IPR041931">
    <property type="entry name" value="DNA_pol3_alpha_thumb_dom"/>
</dbReference>
<dbReference type="Pfam" id="PF01336">
    <property type="entry name" value="tRNA_anti-codon"/>
    <property type="match status" value="1"/>
</dbReference>
<organism evidence="12 13">
    <name type="scientific">Candidatus Aphodoplasma excrementigallinarum</name>
    <dbReference type="NCBI Taxonomy" id="2840673"/>
    <lineage>
        <taxon>Bacteria</taxon>
        <taxon>Bacillati</taxon>
        <taxon>Bacillota</taxon>
        <taxon>Clostridia</taxon>
        <taxon>Eubacteriales</taxon>
        <taxon>Candidatus Aphodoplasma</taxon>
    </lineage>
</organism>
<evidence type="ECO:0000256" key="4">
    <source>
        <dbReference type="ARBA" id="ARBA00019114"/>
    </source>
</evidence>
<dbReference type="InterPro" id="IPR004805">
    <property type="entry name" value="DnaE2/DnaE/PolC"/>
</dbReference>
<keyword evidence="5 12" id="KW-0808">Transferase</keyword>
<dbReference type="Pfam" id="PF02811">
    <property type="entry name" value="PHP"/>
    <property type="match status" value="1"/>
</dbReference>
<evidence type="ECO:0000256" key="1">
    <source>
        <dbReference type="ARBA" id="ARBA00004496"/>
    </source>
</evidence>
<evidence type="ECO:0000313" key="12">
    <source>
        <dbReference type="EMBL" id="HIV02312.1"/>
    </source>
</evidence>
<dbReference type="NCBIfam" id="NF005298">
    <property type="entry name" value="PRK06826.1"/>
    <property type="match status" value="1"/>
</dbReference>
<keyword evidence="6 12" id="KW-0548">Nucleotidyltransferase</keyword>
<dbReference type="Gene3D" id="1.10.10.1600">
    <property type="entry name" value="Bacterial DNA polymerase III alpha subunit, thumb domain"/>
    <property type="match status" value="1"/>
</dbReference>
<dbReference type="CDD" id="cd04485">
    <property type="entry name" value="DnaE_OBF"/>
    <property type="match status" value="1"/>
</dbReference>
<keyword evidence="8" id="KW-0239">DNA-directed DNA polymerase</keyword>
<dbReference type="GO" id="GO:0008408">
    <property type="term" value="F:3'-5' exonuclease activity"/>
    <property type="evidence" value="ECO:0007669"/>
    <property type="project" value="InterPro"/>
</dbReference>
<evidence type="ECO:0000256" key="2">
    <source>
        <dbReference type="ARBA" id="ARBA00009496"/>
    </source>
</evidence>
<dbReference type="InterPro" id="IPR040982">
    <property type="entry name" value="DNA_pol3_finger"/>
</dbReference>
<evidence type="ECO:0000256" key="9">
    <source>
        <dbReference type="ARBA" id="ARBA00025611"/>
    </source>
</evidence>
<comment type="catalytic activity">
    <reaction evidence="10">
        <text>DNA(n) + a 2'-deoxyribonucleoside 5'-triphosphate = DNA(n+1) + diphosphate</text>
        <dbReference type="Rhea" id="RHEA:22508"/>
        <dbReference type="Rhea" id="RHEA-COMP:17339"/>
        <dbReference type="Rhea" id="RHEA-COMP:17340"/>
        <dbReference type="ChEBI" id="CHEBI:33019"/>
        <dbReference type="ChEBI" id="CHEBI:61560"/>
        <dbReference type="ChEBI" id="CHEBI:173112"/>
        <dbReference type="EC" id="2.7.7.7"/>
    </reaction>
</comment>
<proteinExistence type="inferred from homology"/>
<evidence type="ECO:0000256" key="7">
    <source>
        <dbReference type="ARBA" id="ARBA00022705"/>
    </source>
</evidence>
<dbReference type="InterPro" id="IPR004365">
    <property type="entry name" value="NA-bd_OB_tRNA"/>
</dbReference>
<evidence type="ECO:0000256" key="3">
    <source>
        <dbReference type="ARBA" id="ARBA00012417"/>
    </source>
</evidence>
<comment type="function">
    <text evidence="9">DNA polymerase III is a complex, multichain enzyme responsible for most of the replicative synthesis in bacteria. This DNA polymerase also exhibits 3' to 5' exonuclease activity. The alpha chain is the DNA polymerase.</text>
</comment>
<evidence type="ECO:0000313" key="13">
    <source>
        <dbReference type="Proteomes" id="UP000886743"/>
    </source>
</evidence>
<dbReference type="CDD" id="cd12113">
    <property type="entry name" value="PHP_PolIIIA_DnaE3"/>
    <property type="match status" value="1"/>
</dbReference>
<dbReference type="Proteomes" id="UP000886743">
    <property type="component" value="Unassembled WGS sequence"/>
</dbReference>
<dbReference type="Gene3D" id="3.20.20.140">
    <property type="entry name" value="Metal-dependent hydrolases"/>
    <property type="match status" value="1"/>
</dbReference>
<dbReference type="Pfam" id="PF17657">
    <property type="entry name" value="DNA_pol3_finger"/>
    <property type="match status" value="1"/>
</dbReference>
<dbReference type="SUPFAM" id="SSF160975">
    <property type="entry name" value="AF1531-like"/>
    <property type="match status" value="1"/>
</dbReference>
<dbReference type="SUPFAM" id="SSF89550">
    <property type="entry name" value="PHP domain-like"/>
    <property type="match status" value="1"/>
</dbReference>
<evidence type="ECO:0000256" key="6">
    <source>
        <dbReference type="ARBA" id="ARBA00022695"/>
    </source>
</evidence>
<protein>
    <recommendedName>
        <fullName evidence="4">DNA polymerase III subunit alpha</fullName>
        <ecNumber evidence="3">2.7.7.7</ecNumber>
    </recommendedName>
</protein>
<dbReference type="Pfam" id="PF14579">
    <property type="entry name" value="HHH_6"/>
    <property type="match status" value="1"/>
</dbReference>
<dbReference type="GO" id="GO:0005737">
    <property type="term" value="C:cytoplasm"/>
    <property type="evidence" value="ECO:0007669"/>
    <property type="project" value="UniProtKB-SubCell"/>
</dbReference>
<evidence type="ECO:0000256" key="10">
    <source>
        <dbReference type="ARBA" id="ARBA00049244"/>
    </source>
</evidence>
<dbReference type="NCBIfam" id="TIGR00594">
    <property type="entry name" value="polc"/>
    <property type="match status" value="1"/>
</dbReference>
<dbReference type="AlphaFoldDB" id="A0A9D1NFR2"/>
<gene>
    <name evidence="12" type="ORF">IAC74_01960</name>
</gene>
<dbReference type="InterPro" id="IPR029460">
    <property type="entry name" value="DNAPol_HHH"/>
</dbReference>
<sequence length="1166" mass="130964">MPEIVEFTHLHVHTEYSLLDGAAPVDKLVKKAKSMNMRALAITDHGVMYGVIDFYKAAVAEGIKPIIGCEVYVAPRTRFDKQHEYDSDLSHLVLLAKDNDGYHNLIKLVSDASIEGFYYRPRVDHDLLRRYSGGLVCLSACLAGEIPKLLLAGDYAGARERALLYQDIYGKENYFIEIQDHGLDEQKRVNPMLVKLAHEIGAGLVATNDSHYIEKSDAPYQDVLMCIQMGKTVDDPDRMKFGTDEFYLKSGVQMQELFPYAPEAIANTNKIADMCNVTFDFDKTYLPHFDVPEGYDSFTYLRDLCYKGLAERYHPVTARETDRLEYELGVIRSMGYVDYFLIVWDFIKFAKDNKIPVGPGRGSGAGSIVAYSLNITTIDPLKYSLLFERFLNPERVSMPDIDTDFCIDRRGEVIDYVVRKYGADHVAQIITFGTLKARAAVRDVGRALGVPLATVDMVAKLVPNELKMTLDKALDVSNELYELYQRDETVKKLIDTARAVEGLPRHSGVHAAGVVITGEPASSYVPLQLSKDGIITTQYHMDNVSELGLLKMDFLGLRNLTVIKNAVDNIKLSRGEEVDIDHIDFERPEVYDMISAADTLGVFQLESNGMRDFIKELKPRTLEDIIAGISLFRPGPMEQIPRYIRNKNNPDKITYKHPLLEPILNVTYGCIIYQEQVLQIVQSLAGYPLGRADLLRRAMSKKKHDVMEKERQFFIYGQKDGDGNVILDGAIARGVSESVAASIFDEIMDFASYAFNKSHAAAYAIIAYQTAYLKRFYTPEYMAALLSSMMSNTTKTVEYIADCTARGISLLPPDVNKSYYRFTVEDGKIRFGLEAVKNVGHKLLLDIAQERETNGPFKSFTNFLERMSGKELNKRSLESLIKCGAFDSLGANRRQLMAVYEDLLSGITAQNRQNIAGQVSLFDDGGALGAEGDADELPNLPEFDKRELLNMEKETIGLYLSGHPLDDYREKITQYSSANTAQINELATEDENGEFTVRSDGAFQDGDLVTIGGIITGRRNKTTRSNSQMAFLTLEDLYGSIDVLVFPKVYEKVSPVMAVDSIVFLTGRVSLREDEAPKLLCERIVPYEQFIARPQTLYLKLERGREGLWDEAKAALTAHRGDTPVKVYFEQSNQVRSVSRDLFCTVNDALLADLIRIFGKNCVKVK</sequence>
<name>A0A9D1NFR2_9FIRM</name>
<dbReference type="Pfam" id="PF07733">
    <property type="entry name" value="DNA_pol3_alpha"/>
    <property type="match status" value="1"/>
</dbReference>
<dbReference type="GO" id="GO:0003887">
    <property type="term" value="F:DNA-directed DNA polymerase activity"/>
    <property type="evidence" value="ECO:0007669"/>
    <property type="project" value="UniProtKB-KW"/>
</dbReference>
<evidence type="ECO:0000259" key="11">
    <source>
        <dbReference type="SMART" id="SM00481"/>
    </source>
</evidence>
<reference evidence="12" key="2">
    <citation type="journal article" date="2021" name="PeerJ">
        <title>Extensive microbial diversity within the chicken gut microbiome revealed by metagenomics and culture.</title>
        <authorList>
            <person name="Gilroy R."/>
            <person name="Ravi A."/>
            <person name="Getino M."/>
            <person name="Pursley I."/>
            <person name="Horton D.L."/>
            <person name="Alikhan N.F."/>
            <person name="Baker D."/>
            <person name="Gharbi K."/>
            <person name="Hall N."/>
            <person name="Watson M."/>
            <person name="Adriaenssens E.M."/>
            <person name="Foster-Nyarko E."/>
            <person name="Jarju S."/>
            <person name="Secka A."/>
            <person name="Antonio M."/>
            <person name="Oren A."/>
            <person name="Chaudhuri R.R."/>
            <person name="La Ragione R."/>
            <person name="Hildebrand F."/>
            <person name="Pallen M.J."/>
        </authorList>
    </citation>
    <scope>NUCLEOTIDE SEQUENCE</scope>
    <source>
        <strain evidence="12">4920</strain>
    </source>
</reference>
<dbReference type="EC" id="2.7.7.7" evidence="3"/>
<dbReference type="GO" id="GO:0003676">
    <property type="term" value="F:nucleic acid binding"/>
    <property type="evidence" value="ECO:0007669"/>
    <property type="project" value="InterPro"/>
</dbReference>
<dbReference type="GO" id="GO:0006260">
    <property type="term" value="P:DNA replication"/>
    <property type="evidence" value="ECO:0007669"/>
    <property type="project" value="UniProtKB-KW"/>
</dbReference>
<accession>A0A9D1NFR2</accession>
<dbReference type="NCBIfam" id="NF004226">
    <property type="entry name" value="PRK05673.1"/>
    <property type="match status" value="1"/>
</dbReference>
<keyword evidence="7" id="KW-0235">DNA replication</keyword>
<comment type="subcellular location">
    <subcellularLocation>
        <location evidence="1">Cytoplasm</location>
    </subcellularLocation>
</comment>
<comment type="similarity">
    <text evidence="2">Belongs to the DNA polymerase type-C family. DnaE subfamily.</text>
</comment>
<dbReference type="PANTHER" id="PTHR32294:SF0">
    <property type="entry name" value="DNA POLYMERASE III SUBUNIT ALPHA"/>
    <property type="match status" value="1"/>
</dbReference>
<dbReference type="PANTHER" id="PTHR32294">
    <property type="entry name" value="DNA POLYMERASE III SUBUNIT ALPHA"/>
    <property type="match status" value="1"/>
</dbReference>
<evidence type="ECO:0000256" key="8">
    <source>
        <dbReference type="ARBA" id="ARBA00022932"/>
    </source>
</evidence>
<dbReference type="InterPro" id="IPR011708">
    <property type="entry name" value="DNA_pol3_alpha_NTPase_dom"/>
</dbReference>